<comment type="caution">
    <text evidence="1">The sequence shown here is derived from an EMBL/GenBank/DDBJ whole genome shotgun (WGS) entry which is preliminary data.</text>
</comment>
<sequence>MKILKPFTSTGGIFFPIGRPPRGTCEFSTKMCRKYCYAENYSHFDFETNISQEEKWKVYNFIINERISTVVEKFKQDLDGLQTPILHWFGTGDCMTKDLDRISILIESIPGYIVQMGFTRNIKLWERHKDIMALSIEDLSFAEGKDGLFSKPDYIEGTSQMYSSKYQVRGGFCGPFACKDLVDSSLAHFINCQVCRKLKVGCFDRR</sequence>
<dbReference type="AlphaFoldDB" id="A0A0F9LG58"/>
<evidence type="ECO:0000313" key="1">
    <source>
        <dbReference type="EMBL" id="KKM63180.1"/>
    </source>
</evidence>
<protein>
    <submittedName>
        <fullName evidence="1">Uncharacterized protein</fullName>
    </submittedName>
</protein>
<dbReference type="EMBL" id="LAZR01011147">
    <property type="protein sequence ID" value="KKM63180.1"/>
    <property type="molecule type" value="Genomic_DNA"/>
</dbReference>
<proteinExistence type="predicted"/>
<reference evidence="1" key="1">
    <citation type="journal article" date="2015" name="Nature">
        <title>Complex archaea that bridge the gap between prokaryotes and eukaryotes.</title>
        <authorList>
            <person name="Spang A."/>
            <person name="Saw J.H."/>
            <person name="Jorgensen S.L."/>
            <person name="Zaremba-Niedzwiedzka K."/>
            <person name="Martijn J."/>
            <person name="Lind A.E."/>
            <person name="van Eijk R."/>
            <person name="Schleper C."/>
            <person name="Guy L."/>
            <person name="Ettema T.J."/>
        </authorList>
    </citation>
    <scope>NUCLEOTIDE SEQUENCE</scope>
</reference>
<accession>A0A0F9LG58</accession>
<organism evidence="1">
    <name type="scientific">marine sediment metagenome</name>
    <dbReference type="NCBI Taxonomy" id="412755"/>
    <lineage>
        <taxon>unclassified sequences</taxon>
        <taxon>metagenomes</taxon>
        <taxon>ecological metagenomes</taxon>
    </lineage>
</organism>
<name>A0A0F9LG58_9ZZZZ</name>
<gene>
    <name evidence="1" type="ORF">LCGC14_1514130</name>
</gene>